<organism evidence="1 2">
    <name type="scientific">Microcystis panniformis FACHB-1757</name>
    <dbReference type="NCBI Taxonomy" id="1638788"/>
    <lineage>
        <taxon>Bacteria</taxon>
        <taxon>Bacillati</taxon>
        <taxon>Cyanobacteriota</taxon>
        <taxon>Cyanophyceae</taxon>
        <taxon>Oscillatoriophycideae</taxon>
        <taxon>Chroococcales</taxon>
        <taxon>Microcystaceae</taxon>
        <taxon>Microcystis</taxon>
    </lineage>
</organism>
<proteinExistence type="predicted"/>
<evidence type="ECO:0000313" key="1">
    <source>
        <dbReference type="EMBL" id="AKV70778.1"/>
    </source>
</evidence>
<dbReference type="KEGG" id="mpk:VL20_6000"/>
<dbReference type="AlphaFoldDB" id="A0A0K1S9S3"/>
<dbReference type="Proteomes" id="UP000068167">
    <property type="component" value="Chromosome"/>
</dbReference>
<accession>A0A0K1S9S3</accession>
<gene>
    <name evidence="1" type="ORF">VL20_6000</name>
</gene>
<name>A0A0K1S9S3_9CHRO</name>
<evidence type="ECO:0000313" key="2">
    <source>
        <dbReference type="Proteomes" id="UP000068167"/>
    </source>
</evidence>
<reference evidence="1 2" key="1">
    <citation type="journal article" date="2016" name="Stand. Genomic Sci.">
        <title>Complete genome sequence and genomic characterization of Microcystis panniformis FACHB 1757 by third-generation sequencing.</title>
        <authorList>
            <person name="Zhang J.Y."/>
            <person name="Guan R."/>
            <person name="Zhang H.J."/>
            <person name="Li H."/>
            <person name="Xiao P."/>
            <person name="Yu G.L."/>
            <person name="Du L."/>
            <person name="Cao D.M."/>
            <person name="Zhu B.C."/>
            <person name="Li R.H."/>
            <person name="Lu Z.H."/>
        </authorList>
    </citation>
    <scope>NUCLEOTIDE SEQUENCE [LARGE SCALE GENOMIC DNA]</scope>
    <source>
        <strain evidence="1 2">FACHB-1757</strain>
    </source>
</reference>
<protein>
    <submittedName>
        <fullName evidence="1">Uncharacterized protein</fullName>
    </submittedName>
</protein>
<keyword evidence="2" id="KW-1185">Reference proteome</keyword>
<sequence>MFLRRPRRLFEFCQGDYGGDPCYEAVFSDQGWDGLPTSQDTRLG</sequence>
<dbReference type="EMBL" id="CP011339">
    <property type="protein sequence ID" value="AKV70778.1"/>
    <property type="molecule type" value="Genomic_DNA"/>
</dbReference>